<protein>
    <submittedName>
        <fullName evidence="3">Uncharacterized protein</fullName>
    </submittedName>
</protein>
<accession>A0A1G9M589</accession>
<feature type="chain" id="PRO_5011540882" evidence="2">
    <location>
        <begin position="23"/>
        <end position="166"/>
    </location>
</feature>
<evidence type="ECO:0000313" key="3">
    <source>
        <dbReference type="EMBL" id="SDL69376.1"/>
    </source>
</evidence>
<name>A0A1G9M589_9SPHI</name>
<dbReference type="STRING" id="990371.SAMN05421813_101235"/>
<dbReference type="EMBL" id="FNHH01000001">
    <property type="protein sequence ID" value="SDL69376.1"/>
    <property type="molecule type" value="Genomic_DNA"/>
</dbReference>
<feature type="region of interest" description="Disordered" evidence="1">
    <location>
        <begin position="124"/>
        <end position="166"/>
    </location>
</feature>
<sequence length="166" mass="18874">MKKNIIALITGMLSLISLSGNAQVSVNFNIGSQPLWGPTGYDQAEYYYLPDIETYYYVPKRQFIYMENGIWLHRSALPGRYARYDLNRGYKVVMNSPRPYNSYKSHKVKYAKYKSYSGRQPIIRYSKDQKYSQSKGNYSNSHSNGGQKGNNGNGNSGKGNNGKGKH</sequence>
<evidence type="ECO:0000313" key="4">
    <source>
        <dbReference type="Proteomes" id="UP000199226"/>
    </source>
</evidence>
<evidence type="ECO:0000256" key="2">
    <source>
        <dbReference type="SAM" id="SignalP"/>
    </source>
</evidence>
<organism evidence="3 4">
    <name type="scientific">Daejeonella rubra</name>
    <dbReference type="NCBI Taxonomy" id="990371"/>
    <lineage>
        <taxon>Bacteria</taxon>
        <taxon>Pseudomonadati</taxon>
        <taxon>Bacteroidota</taxon>
        <taxon>Sphingobacteriia</taxon>
        <taxon>Sphingobacteriales</taxon>
        <taxon>Sphingobacteriaceae</taxon>
        <taxon>Daejeonella</taxon>
    </lineage>
</organism>
<feature type="signal peptide" evidence="2">
    <location>
        <begin position="1"/>
        <end position="22"/>
    </location>
</feature>
<proteinExistence type="predicted"/>
<evidence type="ECO:0000256" key="1">
    <source>
        <dbReference type="SAM" id="MobiDB-lite"/>
    </source>
</evidence>
<reference evidence="4" key="1">
    <citation type="submission" date="2016-10" db="EMBL/GenBank/DDBJ databases">
        <authorList>
            <person name="Varghese N."/>
            <person name="Submissions S."/>
        </authorList>
    </citation>
    <scope>NUCLEOTIDE SEQUENCE [LARGE SCALE GENOMIC DNA]</scope>
    <source>
        <strain evidence="4">DSM 24536</strain>
    </source>
</reference>
<gene>
    <name evidence="3" type="ORF">SAMN05421813_101235</name>
</gene>
<dbReference type="Proteomes" id="UP000199226">
    <property type="component" value="Unassembled WGS sequence"/>
</dbReference>
<dbReference type="RefSeq" id="WP_221406284.1">
    <property type="nucleotide sequence ID" value="NZ_FNHH01000001.1"/>
</dbReference>
<dbReference type="AlphaFoldDB" id="A0A1G9M589"/>
<feature type="compositionally biased region" description="Gly residues" evidence="1">
    <location>
        <begin position="146"/>
        <end position="166"/>
    </location>
</feature>
<keyword evidence="2" id="KW-0732">Signal</keyword>
<keyword evidence="4" id="KW-1185">Reference proteome</keyword>